<dbReference type="InterPro" id="IPR036878">
    <property type="entry name" value="Glu_permease_IIB"/>
</dbReference>
<dbReference type="PROSITE" id="PS00371">
    <property type="entry name" value="PTS_EIIA_TYPE_1_HIS"/>
    <property type="match status" value="1"/>
</dbReference>
<keyword evidence="7 12" id="KW-0812">Transmembrane</keyword>
<dbReference type="SUPFAM" id="SSF51261">
    <property type="entry name" value="Duplicated hybrid motif"/>
    <property type="match status" value="1"/>
</dbReference>
<dbReference type="InterPro" id="IPR018113">
    <property type="entry name" value="PTrfase_EIIB_Cys"/>
</dbReference>
<feature type="transmembrane region" description="Helical" evidence="12">
    <location>
        <begin position="397"/>
        <end position="416"/>
    </location>
</feature>
<feature type="transmembrane region" description="Helical" evidence="12">
    <location>
        <begin position="260"/>
        <end position="282"/>
    </location>
</feature>
<keyword evidence="9 12" id="KW-1133">Transmembrane helix</keyword>
<evidence type="ECO:0000256" key="7">
    <source>
        <dbReference type="ARBA" id="ARBA00022692"/>
    </source>
</evidence>
<dbReference type="InterPro" id="IPR011055">
    <property type="entry name" value="Dup_hybrid_motif"/>
</dbReference>
<feature type="active site" description="Phosphocysteine intermediate; for EIIB activity" evidence="11">
    <location>
        <position position="43"/>
    </location>
</feature>
<dbReference type="InterPro" id="IPR001127">
    <property type="entry name" value="PTS_EIIA_1_perm"/>
</dbReference>
<dbReference type="Pfam" id="PF02378">
    <property type="entry name" value="PTS_EIIC"/>
    <property type="match status" value="1"/>
</dbReference>
<evidence type="ECO:0000256" key="10">
    <source>
        <dbReference type="ARBA" id="ARBA00023136"/>
    </source>
</evidence>
<feature type="transmembrane region" description="Helical" evidence="12">
    <location>
        <begin position="436"/>
        <end position="460"/>
    </location>
</feature>
<gene>
    <name evidence="16" type="ORF">BN1221_02505</name>
</gene>
<evidence type="ECO:0000259" key="14">
    <source>
        <dbReference type="PROSITE" id="PS51098"/>
    </source>
</evidence>
<dbReference type="STRING" id="1109412.BN1221_02505"/>
<keyword evidence="3" id="KW-1003">Cell membrane</keyword>
<dbReference type="Gene3D" id="2.70.70.10">
    <property type="entry name" value="Glucose Permease (Domain IIA)"/>
    <property type="match status" value="1"/>
</dbReference>
<dbReference type="NCBIfam" id="TIGR01995">
    <property type="entry name" value="PTS-II-ABC-beta"/>
    <property type="match status" value="1"/>
</dbReference>
<evidence type="ECO:0000256" key="8">
    <source>
        <dbReference type="ARBA" id="ARBA00022777"/>
    </source>
</evidence>
<evidence type="ECO:0000256" key="12">
    <source>
        <dbReference type="SAM" id="Phobius"/>
    </source>
</evidence>
<sequence>MRLLMKSYDFFLDRGITMNYQDTAKRIAELVGGEKNIQHVFHCITRLRFQLRDMAQADKAALQQLDGVIGINVAGDQFQVIIGNEVADVYRALIQRYPALFQKTDNPQQGEKRNLISTMLESLSSIFSPIIPAIAGAGILKGVLSLFIALQWVSPTNQTYLILSAISDGVFFFIPLVLAFSAANKLGCNPYVAVALAATLFHPTLLKLFQQGGSISFIGLPVSPVSYSSSVIPILLAVWLMSYVERAIDRVMPGMLKTMFVPLFTLLIVAPIMLIAIGPLGIFAGNYLSTGVVWLVENMGLLAGLILGGTLSLIIITGMHYVLIPIVINNISKMGFDPLKIIFYVANLGQAGAAFGVFLRSRNKKVKSLALSTSLTAAMGITEPAMYGINIRFKRPFAAALIGGACGGAFAMFFGVKTYAFALSGLPGLPALVGPTFLYALASLAISFSAAAIVTCLLGFEDPVEQSAPDLPASAETPPVLAGRPVQAGQTVGSVKPLLLSRHEEQLFAPIDGRMVSLDHLSDPIFADEMFGKGIAVYPANGELVSPVNGRVESVFETCHALALKSDTGAEILIHIGIDTVKLGGRHFTSHIQPGQMVEVGDPLVSFDLPALLAEGIDPSVIVVVTNTECYGEVSSLVEGDVHSREAFLKLTAAAA</sequence>
<evidence type="ECO:0000256" key="11">
    <source>
        <dbReference type="PROSITE-ProRule" id="PRU00421"/>
    </source>
</evidence>
<dbReference type="PANTHER" id="PTHR30175">
    <property type="entry name" value="PHOSPHOTRANSFERASE SYSTEM TRANSPORT PROTEIN"/>
    <property type="match status" value="1"/>
</dbReference>
<dbReference type="InterPro" id="IPR050558">
    <property type="entry name" value="PTS_Sugar-Specific_Components"/>
</dbReference>
<keyword evidence="17" id="KW-1185">Reference proteome</keyword>
<keyword evidence="6" id="KW-0598">Phosphotransferase system</keyword>
<dbReference type="GO" id="GO:0090589">
    <property type="term" value="F:protein-phosphocysteine-trehalose phosphotransferase system transporter activity"/>
    <property type="evidence" value="ECO:0007669"/>
    <property type="project" value="TreeGrafter"/>
</dbReference>
<dbReference type="GO" id="GO:0015771">
    <property type="term" value="P:trehalose transport"/>
    <property type="evidence" value="ECO:0007669"/>
    <property type="project" value="TreeGrafter"/>
</dbReference>
<protein>
    <submittedName>
        <fullName evidence="16">PTS system, beta-glucoside-specific IIB component / PTS system, beta-glucoside-specific IIC component / PTS system, beta-glucoside-specific IIA component</fullName>
        <ecNumber evidence="16">2.7.1.69</ecNumber>
    </submittedName>
</protein>
<dbReference type="PANTHER" id="PTHR30175:SF1">
    <property type="entry name" value="PTS SYSTEM ARBUTIN-, CELLOBIOSE-, AND SALICIN-SPECIFIC EIIBC COMPONENT-RELATED"/>
    <property type="match status" value="1"/>
</dbReference>
<feature type="transmembrane region" description="Helical" evidence="12">
    <location>
        <begin position="159"/>
        <end position="179"/>
    </location>
</feature>
<evidence type="ECO:0000259" key="15">
    <source>
        <dbReference type="PROSITE" id="PS51103"/>
    </source>
</evidence>
<evidence type="ECO:0000256" key="3">
    <source>
        <dbReference type="ARBA" id="ARBA00022475"/>
    </source>
</evidence>
<dbReference type="GO" id="GO:0005886">
    <property type="term" value="C:plasma membrane"/>
    <property type="evidence" value="ECO:0007669"/>
    <property type="project" value="UniProtKB-SubCell"/>
</dbReference>
<feature type="domain" description="PTS EIIB type-1" evidence="14">
    <location>
        <begin position="21"/>
        <end position="103"/>
    </location>
</feature>
<feature type="transmembrane region" description="Helical" evidence="12">
    <location>
        <begin position="215"/>
        <end position="240"/>
    </location>
</feature>
<feature type="domain" description="PTS EIIC type-1" evidence="15">
    <location>
        <begin position="121"/>
        <end position="476"/>
    </location>
</feature>
<dbReference type="GO" id="GO:0008982">
    <property type="term" value="F:protein-N(PI)-phosphohistidine-sugar phosphotransferase activity"/>
    <property type="evidence" value="ECO:0007669"/>
    <property type="project" value="InterPro"/>
</dbReference>
<dbReference type="Proteomes" id="UP000044377">
    <property type="component" value="Unassembled WGS sequence"/>
</dbReference>
<evidence type="ECO:0000259" key="13">
    <source>
        <dbReference type="PROSITE" id="PS51093"/>
    </source>
</evidence>
<dbReference type="CDD" id="cd00212">
    <property type="entry name" value="PTS_IIB_glc"/>
    <property type="match status" value="1"/>
</dbReference>
<dbReference type="NCBIfam" id="TIGR00830">
    <property type="entry name" value="PTBA"/>
    <property type="match status" value="1"/>
</dbReference>
<evidence type="ECO:0000256" key="4">
    <source>
        <dbReference type="ARBA" id="ARBA00022597"/>
    </source>
</evidence>
<dbReference type="FunFam" id="3.30.1360.60:FF:000001">
    <property type="entry name" value="PTS system glucose-specific IIBC component PtsG"/>
    <property type="match status" value="1"/>
</dbReference>
<proteinExistence type="predicted"/>
<keyword evidence="2" id="KW-0813">Transport</keyword>
<dbReference type="SUPFAM" id="SSF55604">
    <property type="entry name" value="Glucose permease domain IIB"/>
    <property type="match status" value="1"/>
</dbReference>
<evidence type="ECO:0000256" key="9">
    <source>
        <dbReference type="ARBA" id="ARBA00022989"/>
    </source>
</evidence>
<comment type="subcellular location">
    <subcellularLocation>
        <location evidence="1">Cell membrane</location>
        <topology evidence="1">Multi-pass membrane protein</topology>
    </subcellularLocation>
</comment>
<evidence type="ECO:0000313" key="16">
    <source>
        <dbReference type="EMBL" id="CPR17195.1"/>
    </source>
</evidence>
<feature type="transmembrane region" description="Helical" evidence="12">
    <location>
        <begin position="302"/>
        <end position="329"/>
    </location>
</feature>
<accession>A0A0G4JVV3</accession>
<dbReference type="FunFam" id="2.70.70.10:FF:000001">
    <property type="entry name" value="PTS system glucose-specific IIA component"/>
    <property type="match status" value="1"/>
</dbReference>
<dbReference type="PROSITE" id="PS51093">
    <property type="entry name" value="PTS_EIIA_TYPE_1"/>
    <property type="match status" value="1"/>
</dbReference>
<feature type="transmembrane region" description="Helical" evidence="12">
    <location>
        <begin position="126"/>
        <end position="153"/>
    </location>
</feature>
<dbReference type="Gene3D" id="3.30.1360.60">
    <property type="entry name" value="Glucose permease domain IIB"/>
    <property type="match status" value="1"/>
</dbReference>
<keyword evidence="5 16" id="KW-0808">Transferase</keyword>
<evidence type="ECO:0000313" key="17">
    <source>
        <dbReference type="Proteomes" id="UP000044377"/>
    </source>
</evidence>
<keyword evidence="8" id="KW-0418">Kinase</keyword>
<name>A0A0G4JVV3_9GAMM</name>
<dbReference type="EMBL" id="CGIG01000001">
    <property type="protein sequence ID" value="CPR17195.1"/>
    <property type="molecule type" value="Genomic_DNA"/>
</dbReference>
<dbReference type="InterPro" id="IPR013013">
    <property type="entry name" value="PTS_EIIC_1"/>
</dbReference>
<dbReference type="GO" id="GO:0009401">
    <property type="term" value="P:phosphoenolpyruvate-dependent sugar phosphotransferase system"/>
    <property type="evidence" value="ECO:0007669"/>
    <property type="project" value="UniProtKB-KW"/>
</dbReference>
<dbReference type="InterPro" id="IPR011297">
    <property type="entry name" value="PTS_IIABC_b_glu"/>
</dbReference>
<dbReference type="Pfam" id="PF00358">
    <property type="entry name" value="PTS_EIIA_1"/>
    <property type="match status" value="1"/>
</dbReference>
<evidence type="ECO:0000256" key="5">
    <source>
        <dbReference type="ARBA" id="ARBA00022679"/>
    </source>
</evidence>
<feature type="domain" description="PTS EIIA type-1" evidence="13">
    <location>
        <begin position="523"/>
        <end position="627"/>
    </location>
</feature>
<evidence type="ECO:0000256" key="1">
    <source>
        <dbReference type="ARBA" id="ARBA00004651"/>
    </source>
</evidence>
<dbReference type="InterPro" id="IPR001996">
    <property type="entry name" value="PTS_IIB_1"/>
</dbReference>
<dbReference type="PROSITE" id="PS51103">
    <property type="entry name" value="PTS_EIIC_TYPE_1"/>
    <property type="match status" value="1"/>
</dbReference>
<reference evidence="17" key="1">
    <citation type="submission" date="2015-01" db="EMBL/GenBank/DDBJ databases">
        <authorList>
            <person name="Paterson Steve"/>
        </authorList>
    </citation>
    <scope>NUCLEOTIDE SEQUENCE [LARGE SCALE GENOMIC DNA]</scope>
    <source>
        <strain evidence="17">OBR1</strain>
    </source>
</reference>
<evidence type="ECO:0000256" key="2">
    <source>
        <dbReference type="ARBA" id="ARBA00022448"/>
    </source>
</evidence>
<organism evidence="16 17">
    <name type="scientific">Brenneria goodwinii</name>
    <dbReference type="NCBI Taxonomy" id="1109412"/>
    <lineage>
        <taxon>Bacteria</taxon>
        <taxon>Pseudomonadati</taxon>
        <taxon>Pseudomonadota</taxon>
        <taxon>Gammaproteobacteria</taxon>
        <taxon>Enterobacterales</taxon>
        <taxon>Pectobacteriaceae</taxon>
        <taxon>Brenneria</taxon>
    </lineage>
</organism>
<keyword evidence="10 12" id="KW-0472">Membrane</keyword>
<dbReference type="Pfam" id="PF00367">
    <property type="entry name" value="PTS_EIIB"/>
    <property type="match status" value="1"/>
</dbReference>
<evidence type="ECO:0000256" key="6">
    <source>
        <dbReference type="ARBA" id="ARBA00022683"/>
    </source>
</evidence>
<dbReference type="EC" id="2.7.1.69" evidence="16"/>
<dbReference type="GO" id="GO:0016301">
    <property type="term" value="F:kinase activity"/>
    <property type="evidence" value="ECO:0007669"/>
    <property type="project" value="UniProtKB-KW"/>
</dbReference>
<dbReference type="AlphaFoldDB" id="A0A0G4JVV3"/>
<keyword evidence="4" id="KW-0762">Sugar transport</keyword>
<dbReference type="InterPro" id="IPR003352">
    <property type="entry name" value="PTS_EIIC"/>
</dbReference>
<dbReference type="PROSITE" id="PS51098">
    <property type="entry name" value="PTS_EIIB_TYPE_1"/>
    <property type="match status" value="1"/>
</dbReference>
<dbReference type="PROSITE" id="PS01035">
    <property type="entry name" value="PTS_EIIB_TYPE_1_CYS"/>
    <property type="match status" value="1"/>
</dbReference>